<dbReference type="STRING" id="1001585.MDS_2169"/>
<dbReference type="OrthoDB" id="6912150at2"/>
<dbReference type="Proteomes" id="UP000238327">
    <property type="component" value="Chromosome"/>
</dbReference>
<dbReference type="RefSeq" id="WP_106741599.1">
    <property type="nucleotide sequence ID" value="NZ_CP027657.1"/>
</dbReference>
<evidence type="ECO:0000313" key="1">
    <source>
        <dbReference type="EMBL" id="AVO55755.1"/>
    </source>
</evidence>
<dbReference type="EMBL" id="CP027657">
    <property type="protein sequence ID" value="AVO55755.1"/>
    <property type="molecule type" value="Genomic_DNA"/>
</dbReference>
<gene>
    <name evidence="1" type="ORF">C7A17_24380</name>
</gene>
<reference evidence="1 2" key="1">
    <citation type="submission" date="2018-03" db="EMBL/GenBank/DDBJ databases">
        <title>Complete genome sequence and methylome analysis of Pseudomonas mendocina NEB 698.</title>
        <authorList>
            <person name="Morgan R.D."/>
        </authorList>
    </citation>
    <scope>NUCLEOTIDE SEQUENCE [LARGE SCALE GENOMIC DNA]</scope>
    <source>
        <strain evidence="1 2">NEB698</strain>
    </source>
</reference>
<evidence type="ECO:0000313" key="2">
    <source>
        <dbReference type="Proteomes" id="UP000238327"/>
    </source>
</evidence>
<organism evidence="1 2">
    <name type="scientific">Ectopseudomonas mendocina</name>
    <name type="common">Pseudomonas mendocina</name>
    <dbReference type="NCBI Taxonomy" id="300"/>
    <lineage>
        <taxon>Bacteria</taxon>
        <taxon>Pseudomonadati</taxon>
        <taxon>Pseudomonadota</taxon>
        <taxon>Gammaproteobacteria</taxon>
        <taxon>Pseudomonadales</taxon>
        <taxon>Pseudomonadaceae</taxon>
        <taxon>Ectopseudomonas</taxon>
    </lineage>
</organism>
<name>A0A2R3QVD7_ECTME</name>
<sequence length="160" mass="17473">MPILRYLAVALASALMAAYAAIWFVGPAPLERTTIPPLRIALGDSLVVWGGWHTVEGYDHGVANGVQIICNRERQTCLEAYASLLNHTQGRDLEAQAFDYEVTTWDEQRLVAINKDGMGECLDRILHVDLVGEGATLQWRPGADDCQVDTGKAVLVGDPL</sequence>
<dbReference type="AlphaFoldDB" id="A0A2R3QVD7"/>
<protein>
    <submittedName>
        <fullName evidence="1">Uncharacterized protein</fullName>
    </submittedName>
</protein>
<proteinExistence type="predicted"/>
<accession>A0A2R3QVD7</accession>